<gene>
    <name evidence="2" type="ORF">BGZ97_010110</name>
</gene>
<dbReference type="Proteomes" id="UP000823405">
    <property type="component" value="Unassembled WGS sequence"/>
</dbReference>
<accession>A0A9P6R8H0</accession>
<organism evidence="2 3">
    <name type="scientific">Linnemannia gamsii</name>
    <dbReference type="NCBI Taxonomy" id="64522"/>
    <lineage>
        <taxon>Eukaryota</taxon>
        <taxon>Fungi</taxon>
        <taxon>Fungi incertae sedis</taxon>
        <taxon>Mucoromycota</taxon>
        <taxon>Mortierellomycotina</taxon>
        <taxon>Mortierellomycetes</taxon>
        <taxon>Mortierellales</taxon>
        <taxon>Mortierellaceae</taxon>
        <taxon>Linnemannia</taxon>
    </lineage>
</organism>
<evidence type="ECO:0000256" key="1">
    <source>
        <dbReference type="SAM" id="MobiDB-lite"/>
    </source>
</evidence>
<proteinExistence type="predicted"/>
<comment type="caution">
    <text evidence="2">The sequence shown here is derived from an EMBL/GenBank/DDBJ whole genome shotgun (WGS) entry which is preliminary data.</text>
</comment>
<dbReference type="AlphaFoldDB" id="A0A9P6R8H0"/>
<dbReference type="OrthoDB" id="2380870at2759"/>
<protein>
    <submittedName>
        <fullName evidence="2">Uncharacterized protein</fullName>
    </submittedName>
</protein>
<dbReference type="EMBL" id="JAAAIN010000509">
    <property type="protein sequence ID" value="KAG0313492.1"/>
    <property type="molecule type" value="Genomic_DNA"/>
</dbReference>
<reference evidence="2" key="1">
    <citation type="journal article" date="2020" name="Fungal Divers.">
        <title>Resolving the Mortierellaceae phylogeny through synthesis of multi-gene phylogenetics and phylogenomics.</title>
        <authorList>
            <person name="Vandepol N."/>
            <person name="Liber J."/>
            <person name="Desiro A."/>
            <person name="Na H."/>
            <person name="Kennedy M."/>
            <person name="Barry K."/>
            <person name="Grigoriev I.V."/>
            <person name="Miller A.N."/>
            <person name="O'Donnell K."/>
            <person name="Stajich J.E."/>
            <person name="Bonito G."/>
        </authorList>
    </citation>
    <scope>NUCLEOTIDE SEQUENCE</scope>
    <source>
        <strain evidence="2">NVP60</strain>
    </source>
</reference>
<name>A0A9P6R8H0_9FUNG</name>
<evidence type="ECO:0000313" key="2">
    <source>
        <dbReference type="EMBL" id="KAG0313492.1"/>
    </source>
</evidence>
<evidence type="ECO:0000313" key="3">
    <source>
        <dbReference type="Proteomes" id="UP000823405"/>
    </source>
</evidence>
<keyword evidence="3" id="KW-1185">Reference proteome</keyword>
<sequence>YPRLKDLELDMMKSMNQWQMRQIRTSNQGSEGDLVCLEISHGQPSEITQILHEAPEGLTSITISHFQCPPSYTFCRTPFDKIGKTQSVLLKHAPTLEHFFARACAIDSKALQELLCFSPRLRSLEVIEEDLGMGVHFAEAELDAADAVLSPWVCEKLEVFECKISGVPRPDVTWSYFHHEKAHFPPPTIPPHPQGPAIIPGSPKELIQRESHALQRNILAQIGRLTHLRVLTLGSERPDYDSHEFYQLVVHGIGTMIVGCSAQYSCLELSLESGLDELSGLKELEELNVGQMGHRIGLAEVQWMVAQWPKLKSIVGLRCMKYNRSFNVGGNYMLPEDEEAEAEGGDRQGTGADEEDPEHVAWIRKHRPDINCPDPK</sequence>
<feature type="non-terminal residue" evidence="2">
    <location>
        <position position="1"/>
    </location>
</feature>
<feature type="region of interest" description="Disordered" evidence="1">
    <location>
        <begin position="336"/>
        <end position="376"/>
    </location>
</feature>